<dbReference type="SUPFAM" id="SSF53756">
    <property type="entry name" value="UDP-Glycosyltransferase/glycogen phosphorylase"/>
    <property type="match status" value="1"/>
</dbReference>
<sequence>MSVHLVVALSSHGFGHIGQTAPIVVALQKQLPDLRVTIRSNAPKAKLLERFGPDIDIQQTNTDVGMIQASALQVSENESAAAYNDFHTHWEDKVAAEAAQLSALDADLVLANVPYLALAGAKRANIPAIAMCSLNWADIYKYYFLGTRPRPEADNIFQQILAAYQSAHMFLQLTPAMSMPDLQNTKVIDPVAQLGKNRRNEIARQTGLRPEQRLVMLSLGGMDLRLPVNSWPRQPGLRFIVPASWHSQHPDTIDLECLQMPFADILASCDALIAKPGYGSFVEAACLGIPVLYLQRKNWPEADCLIDWLKQHGRCAEIQTDDFATGNIPNTIETLRMSKAPEPPLPKGVEQATKIIVRQLSSAIQQR</sequence>
<evidence type="ECO:0008006" key="2">
    <source>
        <dbReference type="Google" id="ProtNLM"/>
    </source>
</evidence>
<evidence type="ECO:0000313" key="1">
    <source>
        <dbReference type="EMBL" id="VAW97421.1"/>
    </source>
</evidence>
<accession>A0A3B1A055</accession>
<dbReference type="Gene3D" id="3.40.50.2000">
    <property type="entry name" value="Glycogen Phosphorylase B"/>
    <property type="match status" value="2"/>
</dbReference>
<dbReference type="InterPro" id="IPR053205">
    <property type="entry name" value="GHMP_kinase_L-arabinokinase"/>
</dbReference>
<gene>
    <name evidence="1" type="ORF">MNBD_GAMMA19-311</name>
</gene>
<protein>
    <recommendedName>
        <fullName evidence="2">Glycosyl transferase family 28 C-terminal domain-containing protein</fullName>
    </recommendedName>
</protein>
<dbReference type="AlphaFoldDB" id="A0A3B1A055"/>
<proteinExistence type="predicted"/>
<organism evidence="1">
    <name type="scientific">hydrothermal vent metagenome</name>
    <dbReference type="NCBI Taxonomy" id="652676"/>
    <lineage>
        <taxon>unclassified sequences</taxon>
        <taxon>metagenomes</taxon>
        <taxon>ecological metagenomes</taxon>
    </lineage>
</organism>
<dbReference type="EMBL" id="UOFV01000113">
    <property type="protein sequence ID" value="VAW97421.1"/>
    <property type="molecule type" value="Genomic_DNA"/>
</dbReference>
<dbReference type="PANTHER" id="PTHR38134">
    <property type="entry name" value="SLR1395 PROTEIN"/>
    <property type="match status" value="1"/>
</dbReference>
<reference evidence="1" key="1">
    <citation type="submission" date="2018-06" db="EMBL/GenBank/DDBJ databases">
        <authorList>
            <person name="Zhirakovskaya E."/>
        </authorList>
    </citation>
    <scope>NUCLEOTIDE SEQUENCE</scope>
</reference>
<name>A0A3B1A055_9ZZZZ</name>
<dbReference type="PANTHER" id="PTHR38134:SF2">
    <property type="entry name" value="GALACTOKINASE"/>
    <property type="match status" value="1"/>
</dbReference>